<feature type="region of interest" description="Disordered" evidence="1">
    <location>
        <begin position="1"/>
        <end position="40"/>
    </location>
</feature>
<comment type="caution">
    <text evidence="3">The sequence shown here is derived from an EMBL/GenBank/DDBJ whole genome shotgun (WGS) entry which is preliminary data.</text>
</comment>
<accession>A0ABT5TVT7</accession>
<evidence type="ECO:0000313" key="3">
    <source>
        <dbReference type="EMBL" id="MDD9206176.1"/>
    </source>
</evidence>
<keyword evidence="2" id="KW-1133">Transmembrane helix</keyword>
<gene>
    <name evidence="3" type="ORF">PU560_06800</name>
</gene>
<reference evidence="3" key="1">
    <citation type="submission" date="2023-02" db="EMBL/GenBank/DDBJ databases">
        <title>Georgenia sp.10Sc9-8, isolated from a soil sample collected from the Taklamakan desert.</title>
        <authorList>
            <person name="Liu S."/>
        </authorList>
    </citation>
    <scope>NUCLEOTIDE SEQUENCE</scope>
    <source>
        <strain evidence="3">10Sc9-8</strain>
    </source>
</reference>
<evidence type="ECO:0000313" key="4">
    <source>
        <dbReference type="Proteomes" id="UP001165561"/>
    </source>
</evidence>
<protein>
    <submittedName>
        <fullName evidence="3">Protoheme IX farnesyltransferase</fullName>
    </submittedName>
</protein>
<dbReference type="EMBL" id="JARACI010000803">
    <property type="protein sequence ID" value="MDD9206176.1"/>
    <property type="molecule type" value="Genomic_DNA"/>
</dbReference>
<keyword evidence="4" id="KW-1185">Reference proteome</keyword>
<feature type="transmembrane region" description="Helical" evidence="2">
    <location>
        <begin position="53"/>
        <end position="69"/>
    </location>
</feature>
<feature type="compositionally biased region" description="Low complexity" evidence="1">
    <location>
        <begin position="24"/>
        <end position="33"/>
    </location>
</feature>
<proteinExistence type="predicted"/>
<evidence type="ECO:0000256" key="2">
    <source>
        <dbReference type="SAM" id="Phobius"/>
    </source>
</evidence>
<feature type="transmembrane region" description="Helical" evidence="2">
    <location>
        <begin position="75"/>
        <end position="99"/>
    </location>
</feature>
<name>A0ABT5TVT7_9MICO</name>
<evidence type="ECO:0000256" key="1">
    <source>
        <dbReference type="SAM" id="MobiDB-lite"/>
    </source>
</evidence>
<keyword evidence="2" id="KW-0472">Membrane</keyword>
<keyword evidence="2" id="KW-0812">Transmembrane</keyword>
<organism evidence="3 4">
    <name type="scientific">Georgenia halotolerans</name>
    <dbReference type="NCBI Taxonomy" id="3028317"/>
    <lineage>
        <taxon>Bacteria</taxon>
        <taxon>Bacillati</taxon>
        <taxon>Actinomycetota</taxon>
        <taxon>Actinomycetes</taxon>
        <taxon>Micrococcales</taxon>
        <taxon>Bogoriellaceae</taxon>
        <taxon>Georgenia</taxon>
    </lineage>
</organism>
<sequence length="100" mass="10462">MRSAEPAAEQPLEGATSRDRAVSAPRPAAPGDGRPAGRGRTLRAFVALTKPRIIELLLWTTVPTMILAADGWPGLWLTVATLVGGTAAAGSANAFNMYFD</sequence>
<feature type="non-terminal residue" evidence="3">
    <location>
        <position position="100"/>
    </location>
</feature>
<dbReference type="Proteomes" id="UP001165561">
    <property type="component" value="Unassembled WGS sequence"/>
</dbReference>